<protein>
    <submittedName>
        <fullName evidence="1">Uncharacterized protein</fullName>
    </submittedName>
</protein>
<evidence type="ECO:0000313" key="1">
    <source>
        <dbReference type="EMBL" id="AKN38409.1"/>
    </source>
</evidence>
<sequence>MDSTELISLYSCTFCNVELITFFDNGVMWAYLLSIFDRNYFYEL</sequence>
<dbReference type="AlphaFoldDB" id="A0A0H3ZX08"/>
<dbReference type="EMBL" id="KP795584">
    <property type="protein sequence ID" value="AKN38409.1"/>
    <property type="molecule type" value="Genomic_DNA"/>
</dbReference>
<accession>A0A0H3ZX08</accession>
<reference evidence="1" key="1">
    <citation type="journal article" date="2015" name="MBio">
        <title>Eco-Evolutionary Dynamics of Episomes among Ecologically Cohesive Bacterial Populations.</title>
        <authorList>
            <person name="Xue H."/>
            <person name="Cordero O.X."/>
            <person name="Camas F.M."/>
            <person name="Trimble W."/>
            <person name="Meyer F."/>
            <person name="Guglielmini J."/>
            <person name="Rocha E.P."/>
            <person name="Polz M.F."/>
        </authorList>
    </citation>
    <scope>NUCLEOTIDE SEQUENCE</scope>
    <source>
        <strain evidence="1">FF_308</strain>
    </source>
</reference>
<name>A0A0H3ZX08_VIBSP</name>
<proteinExistence type="predicted"/>
<organism evidence="1">
    <name type="scientific">Vibrio splendidus</name>
    <dbReference type="NCBI Taxonomy" id="29497"/>
    <lineage>
        <taxon>Bacteria</taxon>
        <taxon>Pseudomonadati</taxon>
        <taxon>Pseudomonadota</taxon>
        <taxon>Gammaproteobacteria</taxon>
        <taxon>Vibrionales</taxon>
        <taxon>Vibrionaceae</taxon>
        <taxon>Vibrio</taxon>
    </lineage>
</organism>